<gene>
    <name evidence="3" type="ORF">K1Y72_12275</name>
</gene>
<dbReference type="InterPro" id="IPR019734">
    <property type="entry name" value="TPR_rpt"/>
</dbReference>
<dbReference type="Gene3D" id="1.25.40.10">
    <property type="entry name" value="Tetratricopeptide repeat domain"/>
    <property type="match status" value="2"/>
</dbReference>
<dbReference type="Proteomes" id="UP000774570">
    <property type="component" value="Unassembled WGS sequence"/>
</dbReference>
<dbReference type="InterPro" id="IPR051012">
    <property type="entry name" value="CellSynth/LPSAsmb/PSIAsmb"/>
</dbReference>
<dbReference type="EMBL" id="JAIBOA010000006">
    <property type="protein sequence ID" value="MBW8483151.1"/>
    <property type="molecule type" value="Genomic_DNA"/>
</dbReference>
<keyword evidence="4" id="KW-1185">Reference proteome</keyword>
<dbReference type="RefSeq" id="WP_220166153.1">
    <property type="nucleotide sequence ID" value="NZ_JAIBOA010000006.1"/>
</dbReference>
<organism evidence="3 4">
    <name type="scientific">Actinomadura parmotrematis</name>
    <dbReference type="NCBI Taxonomy" id="2864039"/>
    <lineage>
        <taxon>Bacteria</taxon>
        <taxon>Bacillati</taxon>
        <taxon>Actinomycetota</taxon>
        <taxon>Actinomycetes</taxon>
        <taxon>Streptosporangiales</taxon>
        <taxon>Thermomonosporaceae</taxon>
        <taxon>Actinomadura</taxon>
    </lineage>
</organism>
<dbReference type="PANTHER" id="PTHR45586:SF1">
    <property type="entry name" value="LIPOPOLYSACCHARIDE ASSEMBLY PROTEIN B"/>
    <property type="match status" value="1"/>
</dbReference>
<name>A0ABS7FS15_9ACTN</name>
<accession>A0ABS7FS15</accession>
<evidence type="ECO:0000256" key="2">
    <source>
        <dbReference type="ARBA" id="ARBA00022803"/>
    </source>
</evidence>
<keyword evidence="1" id="KW-0677">Repeat</keyword>
<dbReference type="InterPro" id="IPR011990">
    <property type="entry name" value="TPR-like_helical_dom_sf"/>
</dbReference>
<proteinExistence type="predicted"/>
<protein>
    <recommendedName>
        <fullName evidence="5">Tetratricopeptide repeat protein</fullName>
    </recommendedName>
</protein>
<dbReference type="PANTHER" id="PTHR45586">
    <property type="entry name" value="TPR REPEAT-CONTAINING PROTEIN PA4667"/>
    <property type="match status" value="1"/>
</dbReference>
<evidence type="ECO:0000313" key="3">
    <source>
        <dbReference type="EMBL" id="MBW8483151.1"/>
    </source>
</evidence>
<dbReference type="SUPFAM" id="SSF48452">
    <property type="entry name" value="TPR-like"/>
    <property type="match status" value="2"/>
</dbReference>
<evidence type="ECO:0000256" key="1">
    <source>
        <dbReference type="ARBA" id="ARBA00022737"/>
    </source>
</evidence>
<keyword evidence="2" id="KW-0802">TPR repeat</keyword>
<reference evidence="3 4" key="1">
    <citation type="submission" date="2021-07" db="EMBL/GenBank/DDBJ databases">
        <title>Actinomadura sp. PM05-2 isolated from lichen.</title>
        <authorList>
            <person name="Somphong A."/>
            <person name="Phongsopitanun W."/>
            <person name="Tanasupawat S."/>
            <person name="Peongsungnone V."/>
        </authorList>
    </citation>
    <scope>NUCLEOTIDE SEQUENCE [LARGE SCALE GENOMIC DNA]</scope>
    <source>
        <strain evidence="3 4">PM05-2</strain>
    </source>
</reference>
<evidence type="ECO:0000313" key="4">
    <source>
        <dbReference type="Proteomes" id="UP000774570"/>
    </source>
</evidence>
<dbReference type="SMART" id="SM00028">
    <property type="entry name" value="TPR"/>
    <property type="match status" value="5"/>
</dbReference>
<evidence type="ECO:0008006" key="5">
    <source>
        <dbReference type="Google" id="ProtNLM"/>
    </source>
</evidence>
<comment type="caution">
    <text evidence="3">The sequence shown here is derived from an EMBL/GenBank/DDBJ whole genome shotgun (WGS) entry which is preliminary data.</text>
</comment>
<sequence>MLTRINARHAGYGVAAAALALTALLATAVLRGGRPDPSAATLAEAAPAGTIARYQATLRDTPDDYRTWAALGAAYVQQARITVDPAYYPKAEGALKRSLALNGSDGNHPAMIGMAALANARHRFREAARWGERARRIVPSDPDLYGVLDDAYTQLGDYPAATAAVARMNELAPGVAAFTRASYELETHGDDAGARRVLEQALRSAYTPSDTAFCRYYLGELALHSGDLDRADRQYRAARTADPSSVPALQGIAKVQAVRGDLGAAIQGYRQVVARVPQPQYLAELAALLRAAGRAGEAAGQERVLAEEQRLQAANGVVDDLAASEIAADTGDRAAALRHARAEWSRRRSVIVADALAWALHLNGRDAEALRYAEQATRLGWRNALFYRHRGDIKAALGDRAGAARDRATARDINPHLDLTIPAIGRAT</sequence>